<sequence>MKNNILFIFLWIALCAFAQAQQPNLLQIPDDSWQEEKIHMPLHFAPQIPYAGEEELRFSKDWSKQGTNGFWSYVFVWDIDLKALLTSQQLEIDMQYYFDGLMGVVNKDKDKKLPKTIALFLEKEAKENYVSFVGKLQIYNSFHTKDVMVLNCTVQQFYCPKKQKSLVLFRFSPKEWNHPIWNELQTVTLTEKPCNQ</sequence>
<dbReference type="AlphaFoldDB" id="A0A2T6BWS9"/>
<keyword evidence="1" id="KW-0732">Signal</keyword>
<organism evidence="2 3">
    <name type="scientific">Kordia periserrulae</name>
    <dbReference type="NCBI Taxonomy" id="701523"/>
    <lineage>
        <taxon>Bacteria</taxon>
        <taxon>Pseudomonadati</taxon>
        <taxon>Bacteroidota</taxon>
        <taxon>Flavobacteriia</taxon>
        <taxon>Flavobacteriales</taxon>
        <taxon>Flavobacteriaceae</taxon>
        <taxon>Kordia</taxon>
    </lineage>
</organism>
<evidence type="ECO:0000313" key="3">
    <source>
        <dbReference type="Proteomes" id="UP000244090"/>
    </source>
</evidence>
<protein>
    <submittedName>
        <fullName evidence="2">Uncharacterized protein</fullName>
    </submittedName>
</protein>
<comment type="caution">
    <text evidence="2">The sequence shown here is derived from an EMBL/GenBank/DDBJ whole genome shotgun (WGS) entry which is preliminary data.</text>
</comment>
<evidence type="ECO:0000256" key="1">
    <source>
        <dbReference type="SAM" id="SignalP"/>
    </source>
</evidence>
<accession>A0A2T6BWS9</accession>
<dbReference type="RefSeq" id="WP_108115466.1">
    <property type="nucleotide sequence ID" value="NZ_QBKT01000006.1"/>
</dbReference>
<feature type="signal peptide" evidence="1">
    <location>
        <begin position="1"/>
        <end position="20"/>
    </location>
</feature>
<reference evidence="2 3" key="1">
    <citation type="submission" date="2018-04" db="EMBL/GenBank/DDBJ databases">
        <title>Genomic Encyclopedia of Archaeal and Bacterial Type Strains, Phase II (KMG-II): from individual species to whole genera.</title>
        <authorList>
            <person name="Goeker M."/>
        </authorList>
    </citation>
    <scope>NUCLEOTIDE SEQUENCE [LARGE SCALE GENOMIC DNA]</scope>
    <source>
        <strain evidence="2 3">DSM 25731</strain>
    </source>
</reference>
<keyword evidence="3" id="KW-1185">Reference proteome</keyword>
<dbReference type="Proteomes" id="UP000244090">
    <property type="component" value="Unassembled WGS sequence"/>
</dbReference>
<gene>
    <name evidence="2" type="ORF">C8N46_106178</name>
</gene>
<dbReference type="EMBL" id="QBKT01000006">
    <property type="protein sequence ID" value="PTX60532.1"/>
    <property type="molecule type" value="Genomic_DNA"/>
</dbReference>
<proteinExistence type="predicted"/>
<feature type="chain" id="PRO_5015506199" evidence="1">
    <location>
        <begin position="21"/>
        <end position="196"/>
    </location>
</feature>
<evidence type="ECO:0000313" key="2">
    <source>
        <dbReference type="EMBL" id="PTX60532.1"/>
    </source>
</evidence>
<name>A0A2T6BWS9_9FLAO</name>
<dbReference type="OrthoDB" id="704518at2"/>